<gene>
    <name evidence="1" type="ORF">CLO192961_LOCUS346751</name>
</gene>
<organism evidence="1 2">
    <name type="scientific">Bionectria ochroleuca</name>
    <name type="common">Gliocladium roseum</name>
    <dbReference type="NCBI Taxonomy" id="29856"/>
    <lineage>
        <taxon>Eukaryota</taxon>
        <taxon>Fungi</taxon>
        <taxon>Dikarya</taxon>
        <taxon>Ascomycota</taxon>
        <taxon>Pezizomycotina</taxon>
        <taxon>Sordariomycetes</taxon>
        <taxon>Hypocreomycetidae</taxon>
        <taxon>Hypocreales</taxon>
        <taxon>Bionectriaceae</taxon>
        <taxon>Clonostachys</taxon>
    </lineage>
</organism>
<keyword evidence="2" id="KW-1185">Reference proteome</keyword>
<evidence type="ECO:0000313" key="2">
    <source>
        <dbReference type="Proteomes" id="UP000766486"/>
    </source>
</evidence>
<accession>A0ABY6URG5</accession>
<proteinExistence type="predicted"/>
<dbReference type="Proteomes" id="UP000766486">
    <property type="component" value="Unassembled WGS sequence"/>
</dbReference>
<reference evidence="1 2" key="1">
    <citation type="submission" date="2019-06" db="EMBL/GenBank/DDBJ databases">
        <authorList>
            <person name="Broberg M."/>
        </authorList>
    </citation>
    <scope>NUCLEOTIDE SEQUENCE [LARGE SCALE GENOMIC DNA]</scope>
</reference>
<comment type="caution">
    <text evidence="1">The sequence shown here is derived from an EMBL/GenBank/DDBJ whole genome shotgun (WGS) entry which is preliminary data.</text>
</comment>
<name>A0ABY6URG5_BIOOC</name>
<dbReference type="EMBL" id="CABFNS010000862">
    <property type="protein sequence ID" value="VUC33366.1"/>
    <property type="molecule type" value="Genomic_DNA"/>
</dbReference>
<sequence>MPTVDDVIVNSGKMEGDGGSWDLRTTRVELDGHRSGMLRHGCLDAHGFPETTDPKLQATDSQEMLGAEDAVNHWMKGGCIKVPDLRINVKGNRRILLSLPEQFLAGCTFQGLSWLLL</sequence>
<protein>
    <submittedName>
        <fullName evidence="1">Uncharacterized protein</fullName>
    </submittedName>
</protein>
<evidence type="ECO:0000313" key="1">
    <source>
        <dbReference type="EMBL" id="VUC33366.1"/>
    </source>
</evidence>